<sequence>MQSTSSAANSYQWLHSSSSLHNPEVAGVGMVNMEYPTTGIYSSGFRDPESVADMGNSCFNQVMSHHSYHNHNSESNISTIIHPSLEHGYSQPDPAMNLSHMSGGYSAENGSHGLHSLSSIANHSYYPEYEFASQPPDISTPWMYSSLGVSDTCIPNKEISTSAELTTIASGNDL</sequence>
<protein>
    <submittedName>
        <fullName evidence="1">Uncharacterized protein</fullName>
    </submittedName>
</protein>
<proteinExistence type="predicted"/>
<evidence type="ECO:0000313" key="2">
    <source>
        <dbReference type="Proteomes" id="UP000784294"/>
    </source>
</evidence>
<reference evidence="1" key="1">
    <citation type="submission" date="2018-11" db="EMBL/GenBank/DDBJ databases">
        <authorList>
            <consortium name="Pathogen Informatics"/>
        </authorList>
    </citation>
    <scope>NUCLEOTIDE SEQUENCE</scope>
</reference>
<dbReference type="Proteomes" id="UP000784294">
    <property type="component" value="Unassembled WGS sequence"/>
</dbReference>
<dbReference type="AlphaFoldDB" id="A0A448X489"/>
<gene>
    <name evidence="1" type="ORF">PXEA_LOCUS21088</name>
</gene>
<comment type="caution">
    <text evidence="1">The sequence shown here is derived from an EMBL/GenBank/DDBJ whole genome shotgun (WGS) entry which is preliminary data.</text>
</comment>
<evidence type="ECO:0000313" key="1">
    <source>
        <dbReference type="EMBL" id="VEL27648.1"/>
    </source>
</evidence>
<keyword evidence="2" id="KW-1185">Reference proteome</keyword>
<organism evidence="1 2">
    <name type="scientific">Protopolystoma xenopodis</name>
    <dbReference type="NCBI Taxonomy" id="117903"/>
    <lineage>
        <taxon>Eukaryota</taxon>
        <taxon>Metazoa</taxon>
        <taxon>Spiralia</taxon>
        <taxon>Lophotrochozoa</taxon>
        <taxon>Platyhelminthes</taxon>
        <taxon>Monogenea</taxon>
        <taxon>Polyopisthocotylea</taxon>
        <taxon>Polystomatidea</taxon>
        <taxon>Polystomatidae</taxon>
        <taxon>Protopolystoma</taxon>
    </lineage>
</organism>
<name>A0A448X489_9PLAT</name>
<dbReference type="EMBL" id="CAAALY010088774">
    <property type="protein sequence ID" value="VEL27648.1"/>
    <property type="molecule type" value="Genomic_DNA"/>
</dbReference>
<accession>A0A448X489</accession>